<protein>
    <recommendedName>
        <fullName evidence="4">MIF4G domain-containing protein</fullName>
    </recommendedName>
</protein>
<organism evidence="2 3">
    <name type="scientific">Ranatra chinensis</name>
    <dbReference type="NCBI Taxonomy" id="642074"/>
    <lineage>
        <taxon>Eukaryota</taxon>
        <taxon>Metazoa</taxon>
        <taxon>Ecdysozoa</taxon>
        <taxon>Arthropoda</taxon>
        <taxon>Hexapoda</taxon>
        <taxon>Insecta</taxon>
        <taxon>Pterygota</taxon>
        <taxon>Neoptera</taxon>
        <taxon>Paraneoptera</taxon>
        <taxon>Hemiptera</taxon>
        <taxon>Heteroptera</taxon>
        <taxon>Panheteroptera</taxon>
        <taxon>Nepomorpha</taxon>
        <taxon>Nepidae</taxon>
        <taxon>Ranatrinae</taxon>
        <taxon>Ranatra</taxon>
    </lineage>
</organism>
<evidence type="ECO:0000313" key="2">
    <source>
        <dbReference type="EMBL" id="KAL1110564.1"/>
    </source>
</evidence>
<evidence type="ECO:0000256" key="1">
    <source>
        <dbReference type="SAM" id="MobiDB-lite"/>
    </source>
</evidence>
<dbReference type="Proteomes" id="UP001558652">
    <property type="component" value="Unassembled WGS sequence"/>
</dbReference>
<evidence type="ECO:0000313" key="3">
    <source>
        <dbReference type="Proteomes" id="UP001558652"/>
    </source>
</evidence>
<feature type="region of interest" description="Disordered" evidence="1">
    <location>
        <begin position="77"/>
        <end position="141"/>
    </location>
</feature>
<name>A0ABD0YFJ3_9HEMI</name>
<gene>
    <name evidence="2" type="ORF">AAG570_008092</name>
</gene>
<evidence type="ECO:0008006" key="4">
    <source>
        <dbReference type="Google" id="ProtNLM"/>
    </source>
</evidence>
<dbReference type="EMBL" id="JBFDAA010000022">
    <property type="protein sequence ID" value="KAL1110564.1"/>
    <property type="molecule type" value="Genomic_DNA"/>
</dbReference>
<dbReference type="AlphaFoldDB" id="A0ABD0YFJ3"/>
<accession>A0ABD0YFJ3</accession>
<sequence length="331" mass="37562">MSRPIGSRTPPTSFIIVYQGETIIIYGRQGSTPVPLQHPFVFPSGIFRVSQRDGDNEESYPGEDFGPVLVFRNVTHTSKATQTDPAPPRRWIRKAGDRRCRRGAARPPRPRRLRLPSDSSRDDSSSTPSFETELQENYEEESMRINVTELLERIARHPEEQVLDGNLPLIQHYFSTAKSKVSFGRIVGELSVQNMSLVDVAVNLSSACMSLDTGYYYYLGLVNAILAVPESPAYGPIIARMYSSLVDKEGRRYSRLRDAFIEYFLMEMAFTSDASHLVGLMTETAGALSQDHPRMLKKILVRLTDWYMMLSEEDRAFLMLLRSQYTDEIDG</sequence>
<reference evidence="2 3" key="1">
    <citation type="submission" date="2024-07" db="EMBL/GenBank/DDBJ databases">
        <title>Chromosome-level genome assembly of the water stick insect Ranatra chinensis (Heteroptera: Nepidae).</title>
        <authorList>
            <person name="Liu X."/>
        </authorList>
    </citation>
    <scope>NUCLEOTIDE SEQUENCE [LARGE SCALE GENOMIC DNA]</scope>
    <source>
        <strain evidence="2">Cailab_2021Rc</strain>
        <tissue evidence="2">Muscle</tissue>
    </source>
</reference>
<keyword evidence="3" id="KW-1185">Reference proteome</keyword>
<proteinExistence type="predicted"/>
<comment type="caution">
    <text evidence="2">The sequence shown here is derived from an EMBL/GenBank/DDBJ whole genome shotgun (WGS) entry which is preliminary data.</text>
</comment>
<feature type="compositionally biased region" description="Basic residues" evidence="1">
    <location>
        <begin position="99"/>
        <end position="114"/>
    </location>
</feature>